<keyword evidence="7" id="KW-1185">Reference proteome</keyword>
<keyword evidence="2" id="KW-0808">Transferase</keyword>
<accession>A0ABU9CTR2</accession>
<dbReference type="InterPro" id="IPR012893">
    <property type="entry name" value="HipA-like_C"/>
</dbReference>
<dbReference type="InterPro" id="IPR052028">
    <property type="entry name" value="HipA_Ser/Thr_kinase"/>
</dbReference>
<evidence type="ECO:0000259" key="5">
    <source>
        <dbReference type="Pfam" id="PF13657"/>
    </source>
</evidence>
<comment type="similarity">
    <text evidence="1">Belongs to the HipA Ser/Thr kinase family.</text>
</comment>
<dbReference type="PANTHER" id="PTHR37419:SF1">
    <property type="entry name" value="SERINE_THREONINE-PROTEIN KINASE TOXIN HIPA"/>
    <property type="match status" value="1"/>
</dbReference>
<proteinExistence type="inferred from homology"/>
<feature type="domain" description="HipA N-terminal subdomain 1" evidence="5">
    <location>
        <begin position="14"/>
        <end position="112"/>
    </location>
</feature>
<dbReference type="PANTHER" id="PTHR37419">
    <property type="entry name" value="SERINE/THREONINE-PROTEIN KINASE TOXIN HIPA"/>
    <property type="match status" value="1"/>
</dbReference>
<reference evidence="6 7" key="1">
    <citation type="submission" date="2024-03" db="EMBL/GenBank/DDBJ databases">
        <title>Rhodococcus navarretei sp. nov. and Pseudarthrobacter quantumdoti sp. nov., two new species with the ability to biosynthesize Quantum Dots isolated from soil samples at Union Glacier, Antarctica.</title>
        <authorList>
            <person name="Vargas M."/>
        </authorList>
    </citation>
    <scope>NUCLEOTIDE SEQUENCE [LARGE SCALE GENOMIC DNA]</scope>
    <source>
        <strain evidence="6 7">EXRC-4A-4</strain>
    </source>
</reference>
<comment type="caution">
    <text evidence="6">The sequence shown here is derived from an EMBL/GenBank/DDBJ whole genome shotgun (WGS) entry which is preliminary data.</text>
</comment>
<gene>
    <name evidence="6" type="ORF">AABD04_07995</name>
</gene>
<evidence type="ECO:0000313" key="7">
    <source>
        <dbReference type="Proteomes" id="UP001456513"/>
    </source>
</evidence>
<dbReference type="RefSeq" id="WP_341440802.1">
    <property type="nucleotide sequence ID" value="NZ_JBBPCN010000001.1"/>
</dbReference>
<sequence>MIPVSELRDVDAADVYKGDLLAGSLTRVGNDVVFRYGSDYLDSASAPDLAWSIPKSSLETRASGGSVPAFFAGLLPEGVRLTGVVRATKTSEDDHFTLLLAVGSDTIGDVRVLPRGQEMSLPGNAFDSRHRVPDLRRLFDSLSTGESVSQDPSALPGVQGKVSAQMYSTPVSTTAGPAILKLAPPARLPRLVENESFFMNLARRCGLSVPEHRVIEDDKGISGLLVARFDRIGEQRLPQEDACQVSGLYPASKYRMKTEAVIGLLADTVERGGGSARQATAELLRLTAYSYAIGNGDLHGKNYSIHKNSRGLWSITPAYDLLCTQPYASWSDPMALNFYGRANRWTRAHFVESAGRLRMPERATRRILDDVCAGVQNGIDEVDVIGFDDKQTRQLKQLLDQRCTELS</sequence>
<dbReference type="Pfam" id="PF13657">
    <property type="entry name" value="Couple_hipA"/>
    <property type="match status" value="1"/>
</dbReference>
<evidence type="ECO:0000256" key="3">
    <source>
        <dbReference type="ARBA" id="ARBA00022777"/>
    </source>
</evidence>
<dbReference type="Proteomes" id="UP001456513">
    <property type="component" value="Unassembled WGS sequence"/>
</dbReference>
<name>A0ABU9CTR2_9NOCA</name>
<dbReference type="InterPro" id="IPR017508">
    <property type="entry name" value="HipA_N1"/>
</dbReference>
<dbReference type="NCBIfam" id="TIGR03071">
    <property type="entry name" value="couple_hipA"/>
    <property type="match status" value="1"/>
</dbReference>
<feature type="domain" description="HipA-like C-terminal" evidence="4">
    <location>
        <begin position="154"/>
        <end position="377"/>
    </location>
</feature>
<organism evidence="6 7">
    <name type="scientific">Rhodococcus navarretei</name>
    <dbReference type="NCBI Taxonomy" id="3128981"/>
    <lineage>
        <taxon>Bacteria</taxon>
        <taxon>Bacillati</taxon>
        <taxon>Actinomycetota</taxon>
        <taxon>Actinomycetes</taxon>
        <taxon>Mycobacteriales</taxon>
        <taxon>Nocardiaceae</taxon>
        <taxon>Rhodococcus</taxon>
    </lineage>
</organism>
<evidence type="ECO:0000313" key="6">
    <source>
        <dbReference type="EMBL" id="MEK8070787.1"/>
    </source>
</evidence>
<evidence type="ECO:0000256" key="2">
    <source>
        <dbReference type="ARBA" id="ARBA00022679"/>
    </source>
</evidence>
<protein>
    <submittedName>
        <fullName evidence="6">HipA domain-containing protein</fullName>
    </submittedName>
</protein>
<evidence type="ECO:0000256" key="1">
    <source>
        <dbReference type="ARBA" id="ARBA00010164"/>
    </source>
</evidence>
<keyword evidence="3" id="KW-0418">Kinase</keyword>
<dbReference type="Pfam" id="PF07804">
    <property type="entry name" value="HipA_C"/>
    <property type="match status" value="1"/>
</dbReference>
<evidence type="ECO:0000259" key="4">
    <source>
        <dbReference type="Pfam" id="PF07804"/>
    </source>
</evidence>
<dbReference type="EMBL" id="JBBPCN010000001">
    <property type="protein sequence ID" value="MEK8070787.1"/>
    <property type="molecule type" value="Genomic_DNA"/>
</dbReference>